<dbReference type="SUPFAM" id="SSF49899">
    <property type="entry name" value="Concanavalin A-like lectins/glucanases"/>
    <property type="match status" value="1"/>
</dbReference>
<reference evidence="2" key="1">
    <citation type="submission" date="2021-01" db="EMBL/GenBank/DDBJ databases">
        <authorList>
            <person name="Corre E."/>
            <person name="Pelletier E."/>
            <person name="Niang G."/>
            <person name="Scheremetjew M."/>
            <person name="Finn R."/>
            <person name="Kale V."/>
            <person name="Holt S."/>
            <person name="Cochrane G."/>
            <person name="Meng A."/>
            <person name="Brown T."/>
            <person name="Cohen L."/>
        </authorList>
    </citation>
    <scope>NUCLEOTIDE SEQUENCE</scope>
    <source>
        <strain evidence="2">CCMP281</strain>
    </source>
</reference>
<proteinExistence type="predicted"/>
<evidence type="ECO:0000313" key="2">
    <source>
        <dbReference type="EMBL" id="CAE0145572.1"/>
    </source>
</evidence>
<evidence type="ECO:0008006" key="3">
    <source>
        <dbReference type="Google" id="ProtNLM"/>
    </source>
</evidence>
<dbReference type="InterPro" id="IPR013320">
    <property type="entry name" value="ConA-like_dom_sf"/>
</dbReference>
<feature type="region of interest" description="Disordered" evidence="1">
    <location>
        <begin position="107"/>
        <end position="126"/>
    </location>
</feature>
<dbReference type="EMBL" id="HBHX01064871">
    <property type="protein sequence ID" value="CAE0145572.1"/>
    <property type="molecule type" value="Transcribed_RNA"/>
</dbReference>
<name>A0A7S3BUL7_9EUKA</name>
<gene>
    <name evidence="2" type="ORF">HERI1096_LOCUS35907</name>
</gene>
<sequence>MEDGSWNLWIGGDPHYRRFHGCVDEVMVFNERLSSDEVGAVYRAGGRVLTCATPWTRNNCAELRAAGCPSGTYKLRSCAPGGGSCTDWQTECNMREDGGWTLIGFTGPSDPSKQRRSYTQWPQPSKDRVAGGSFLWQGSTEQLRPSRGVMEGVGCYKTESETLDASCKWAHATCDASCVSEVRKLWGWEYCSSGDCVKPSCTTGNIFGQGMNVSYCSGLGQPSAHPSVLGWQLDIHGATHCWAGRGNCCSDAGGSGTCSGSDNGMGDYFAMLWVQ</sequence>
<dbReference type="AlphaFoldDB" id="A0A7S3BUL7"/>
<evidence type="ECO:0000256" key="1">
    <source>
        <dbReference type="SAM" id="MobiDB-lite"/>
    </source>
</evidence>
<organism evidence="2">
    <name type="scientific">Haptolina ericina</name>
    <dbReference type="NCBI Taxonomy" id="156174"/>
    <lineage>
        <taxon>Eukaryota</taxon>
        <taxon>Haptista</taxon>
        <taxon>Haptophyta</taxon>
        <taxon>Prymnesiophyceae</taxon>
        <taxon>Prymnesiales</taxon>
        <taxon>Prymnesiaceae</taxon>
        <taxon>Haptolina</taxon>
    </lineage>
</organism>
<accession>A0A7S3BUL7</accession>
<protein>
    <recommendedName>
        <fullName evidence="3">Fibrinogen C-terminal domain-containing protein</fullName>
    </recommendedName>
</protein>